<name>A0A7R9J8U4_TIMCA</name>
<sequence>MFKPVVLSPKRDWEKSRGNHQMQTSPLLSTTMSGKHVEVMPADQSPDGNAVETHSPGQYDQPSTHRGESGALKQRKEPIIF</sequence>
<dbReference type="AlphaFoldDB" id="A0A7R9J8U4"/>
<feature type="compositionally biased region" description="Basic and acidic residues" evidence="1">
    <location>
        <begin position="63"/>
        <end position="81"/>
    </location>
</feature>
<feature type="region of interest" description="Disordered" evidence="1">
    <location>
        <begin position="1"/>
        <end position="81"/>
    </location>
</feature>
<reference evidence="2" key="1">
    <citation type="submission" date="2020-11" db="EMBL/GenBank/DDBJ databases">
        <authorList>
            <person name="Tran Van P."/>
        </authorList>
    </citation>
    <scope>NUCLEOTIDE SEQUENCE</scope>
</reference>
<gene>
    <name evidence="2" type="ORF">TCMB3V08_LOCUS7089</name>
</gene>
<evidence type="ECO:0000313" key="2">
    <source>
        <dbReference type="EMBL" id="CAD7574478.1"/>
    </source>
</evidence>
<proteinExistence type="predicted"/>
<organism evidence="2">
    <name type="scientific">Timema californicum</name>
    <name type="common">California timema</name>
    <name type="synonym">Walking stick</name>
    <dbReference type="NCBI Taxonomy" id="61474"/>
    <lineage>
        <taxon>Eukaryota</taxon>
        <taxon>Metazoa</taxon>
        <taxon>Ecdysozoa</taxon>
        <taxon>Arthropoda</taxon>
        <taxon>Hexapoda</taxon>
        <taxon>Insecta</taxon>
        <taxon>Pterygota</taxon>
        <taxon>Neoptera</taxon>
        <taxon>Polyneoptera</taxon>
        <taxon>Phasmatodea</taxon>
        <taxon>Timematodea</taxon>
        <taxon>Timematoidea</taxon>
        <taxon>Timematidae</taxon>
        <taxon>Timema</taxon>
    </lineage>
</organism>
<evidence type="ECO:0000256" key="1">
    <source>
        <dbReference type="SAM" id="MobiDB-lite"/>
    </source>
</evidence>
<protein>
    <submittedName>
        <fullName evidence="2">(California timema) hypothetical protein</fullName>
    </submittedName>
</protein>
<accession>A0A7R9J8U4</accession>
<dbReference type="EMBL" id="OE182394">
    <property type="protein sequence ID" value="CAD7574478.1"/>
    <property type="molecule type" value="Genomic_DNA"/>
</dbReference>
<feature type="compositionally biased region" description="Polar residues" evidence="1">
    <location>
        <begin position="19"/>
        <end position="33"/>
    </location>
</feature>